<organism evidence="3 6">
    <name type="scientific">Acetobacter cerevisiae</name>
    <dbReference type="NCBI Taxonomy" id="178900"/>
    <lineage>
        <taxon>Bacteria</taxon>
        <taxon>Pseudomonadati</taxon>
        <taxon>Pseudomonadota</taxon>
        <taxon>Alphaproteobacteria</taxon>
        <taxon>Acetobacterales</taxon>
        <taxon>Acetobacteraceae</taxon>
        <taxon>Acetobacter</taxon>
    </lineage>
</organism>
<evidence type="ECO:0000313" key="4">
    <source>
        <dbReference type="EMBL" id="KXV76601.1"/>
    </source>
</evidence>
<dbReference type="EMBL" id="LIAA01000049">
    <property type="protein sequence ID" value="KXV76601.1"/>
    <property type="molecule type" value="Genomic_DNA"/>
</dbReference>
<evidence type="ECO:0000313" key="5">
    <source>
        <dbReference type="Proteomes" id="UP000075462"/>
    </source>
</evidence>
<dbReference type="InterPro" id="IPR041238">
    <property type="entry name" value="Rap1a"/>
</dbReference>
<evidence type="ECO:0000259" key="2">
    <source>
        <dbReference type="Pfam" id="PF18602"/>
    </source>
</evidence>
<feature type="chain" id="PRO_5014247874" description="Rap1a immunity protein domain-containing protein" evidence="1">
    <location>
        <begin position="22"/>
        <end position="123"/>
    </location>
</feature>
<dbReference type="RefSeq" id="WP_062251146.1">
    <property type="nucleotide sequence ID" value="NZ_JAMYZS010000001.1"/>
</dbReference>
<dbReference type="Gene3D" id="1.10.890.40">
    <property type="match status" value="1"/>
</dbReference>
<keyword evidence="1" id="KW-0732">Signal</keyword>
<dbReference type="Pfam" id="PF18602">
    <property type="entry name" value="Rap1a"/>
    <property type="match status" value="1"/>
</dbReference>
<evidence type="ECO:0000313" key="3">
    <source>
        <dbReference type="EMBL" id="KXU91843.1"/>
    </source>
</evidence>
<dbReference type="EMBL" id="LHZA01000157">
    <property type="protein sequence ID" value="KXU91843.1"/>
    <property type="molecule type" value="Genomic_DNA"/>
</dbReference>
<reference evidence="5 6" key="1">
    <citation type="submission" date="2015-06" db="EMBL/GenBank/DDBJ databases">
        <title>Improved classification and identification of acetic acid bacteria using matrix-assisted laser desorption/ionization time-of-flight mass spectrometry; Gluconobacter nephelii and Gluconobacter uchimurae are later heterotypic synonyms of Gluconobacter japonicus and Gluconobacter oxydans, respectively.</title>
        <authorList>
            <person name="Li L."/>
            <person name="Cleenwerck I."/>
            <person name="De Vuyst L."/>
            <person name="Vandamme P."/>
        </authorList>
    </citation>
    <scope>NUCLEOTIDE SEQUENCE [LARGE SCALE GENOMIC DNA]</scope>
    <source>
        <strain evidence="4 5">LMG 1545</strain>
        <strain evidence="3 6">LMG 1625</strain>
    </source>
</reference>
<dbReference type="AlphaFoldDB" id="A0A149Q3Q5"/>
<feature type="domain" description="Rap1a immunity protein" evidence="2">
    <location>
        <begin position="32"/>
        <end position="119"/>
    </location>
</feature>
<name>A0A149Q3Q5_9PROT</name>
<dbReference type="Proteomes" id="UP000075462">
    <property type="component" value="Unassembled WGS sequence"/>
</dbReference>
<feature type="signal peptide" evidence="1">
    <location>
        <begin position="1"/>
        <end position="21"/>
    </location>
</feature>
<dbReference type="PATRIC" id="fig|178900.5.peg.581"/>
<gene>
    <name evidence="3" type="ORF">AD928_14135</name>
    <name evidence="4" type="ORF">AD954_11395</name>
</gene>
<proteinExistence type="predicted"/>
<evidence type="ECO:0000256" key="1">
    <source>
        <dbReference type="SAM" id="SignalP"/>
    </source>
</evidence>
<dbReference type="OrthoDB" id="7281972at2"/>
<dbReference type="Proteomes" id="UP000075473">
    <property type="component" value="Unassembled WGS sequence"/>
</dbReference>
<sequence length="123" mass="12700">MKRLALIALGGALLAPTLAHAQRISPMQAGNFARICTRAAGATVCDAYITGVADAVALSKINDRNEGDASAPAGFCVPTSENGAAMRVKVLAWLKAHSEAMSKPVGESVFKALHDSYPCSSAK</sequence>
<evidence type="ECO:0000313" key="6">
    <source>
        <dbReference type="Proteomes" id="UP000075473"/>
    </source>
</evidence>
<comment type="caution">
    <text evidence="3">The sequence shown here is derived from an EMBL/GenBank/DDBJ whole genome shotgun (WGS) entry which is preliminary data.</text>
</comment>
<protein>
    <recommendedName>
        <fullName evidence="2">Rap1a immunity protein domain-containing protein</fullName>
    </recommendedName>
</protein>
<accession>A0A149Q3Q5</accession>